<name>A0A1B7T944_9ASCO</name>
<evidence type="ECO:0000313" key="2">
    <source>
        <dbReference type="Proteomes" id="UP000092321"/>
    </source>
</evidence>
<dbReference type="Proteomes" id="UP000092321">
    <property type="component" value="Unassembled WGS sequence"/>
</dbReference>
<proteinExistence type="predicted"/>
<organism evidence="1 2">
    <name type="scientific">Hanseniaspora valbyensis NRRL Y-1626</name>
    <dbReference type="NCBI Taxonomy" id="766949"/>
    <lineage>
        <taxon>Eukaryota</taxon>
        <taxon>Fungi</taxon>
        <taxon>Dikarya</taxon>
        <taxon>Ascomycota</taxon>
        <taxon>Saccharomycotina</taxon>
        <taxon>Saccharomycetes</taxon>
        <taxon>Saccharomycodales</taxon>
        <taxon>Saccharomycodaceae</taxon>
        <taxon>Hanseniaspora</taxon>
    </lineage>
</organism>
<feature type="non-terminal residue" evidence="1">
    <location>
        <position position="153"/>
    </location>
</feature>
<keyword evidence="2" id="KW-1185">Reference proteome</keyword>
<reference evidence="2" key="1">
    <citation type="journal article" date="2016" name="Proc. Natl. Acad. Sci. U.S.A.">
        <title>Comparative genomics of biotechnologically important yeasts.</title>
        <authorList>
            <person name="Riley R."/>
            <person name="Haridas S."/>
            <person name="Wolfe K.H."/>
            <person name="Lopes M.R."/>
            <person name="Hittinger C.T."/>
            <person name="Goeker M."/>
            <person name="Salamov A.A."/>
            <person name="Wisecaver J.H."/>
            <person name="Long T.M."/>
            <person name="Calvey C.H."/>
            <person name="Aerts A.L."/>
            <person name="Barry K.W."/>
            <person name="Choi C."/>
            <person name="Clum A."/>
            <person name="Coughlan A.Y."/>
            <person name="Deshpande S."/>
            <person name="Douglass A.P."/>
            <person name="Hanson S.J."/>
            <person name="Klenk H.-P."/>
            <person name="LaButti K.M."/>
            <person name="Lapidus A."/>
            <person name="Lindquist E.A."/>
            <person name="Lipzen A.M."/>
            <person name="Meier-Kolthoff J.P."/>
            <person name="Ohm R.A."/>
            <person name="Otillar R.P."/>
            <person name="Pangilinan J.L."/>
            <person name="Peng Y."/>
            <person name="Rokas A."/>
            <person name="Rosa C.A."/>
            <person name="Scheuner C."/>
            <person name="Sibirny A.A."/>
            <person name="Slot J.C."/>
            <person name="Stielow J.B."/>
            <person name="Sun H."/>
            <person name="Kurtzman C.P."/>
            <person name="Blackwell M."/>
            <person name="Grigoriev I.V."/>
            <person name="Jeffries T.W."/>
        </authorList>
    </citation>
    <scope>NUCLEOTIDE SEQUENCE [LARGE SCALE GENOMIC DNA]</scope>
    <source>
        <strain evidence="2">NRRL Y-1626</strain>
    </source>
</reference>
<dbReference type="AlphaFoldDB" id="A0A1B7T944"/>
<dbReference type="OrthoDB" id="3970107at2759"/>
<accession>A0A1B7T944</accession>
<gene>
    <name evidence="1" type="ORF">HANVADRAFT_3957</name>
</gene>
<dbReference type="EMBL" id="LXPE01000179">
    <property type="protein sequence ID" value="OBA25233.1"/>
    <property type="molecule type" value="Genomic_DNA"/>
</dbReference>
<sequence length="153" mass="17528">MSDIEEKAAGTVDIISKSSDDRLSANKNSHEYITEKHIIEPVTSIKSYSDQQVWHLLKILKYDDVDNLDELPIEVEFLGTRVHEISIEESLEILKEAVVYHDNDPNISADQYNEFIRYSNEGVDPDNEVDVFELKALAVLLRDHSPYPEVRAV</sequence>
<evidence type="ECO:0000313" key="1">
    <source>
        <dbReference type="EMBL" id="OBA25233.1"/>
    </source>
</evidence>
<comment type="caution">
    <text evidence="1">The sequence shown here is derived from an EMBL/GenBank/DDBJ whole genome shotgun (WGS) entry which is preliminary data.</text>
</comment>
<protein>
    <submittedName>
        <fullName evidence="1">Uncharacterized protein</fullName>
    </submittedName>
</protein>